<feature type="repeat" description="LDL-receptor class B" evidence="19">
    <location>
        <begin position="1419"/>
        <end position="1462"/>
    </location>
</feature>
<evidence type="ECO:0000256" key="7">
    <source>
        <dbReference type="ARBA" id="ARBA00022723"/>
    </source>
</evidence>
<comment type="caution">
    <text evidence="18">Lacks conserved residue(s) required for the propagation of feature annotation.</text>
</comment>
<dbReference type="InParanoid" id="H2LL78"/>
<dbReference type="InterPro" id="IPR049883">
    <property type="entry name" value="NOTCH1_EGF-like"/>
</dbReference>
<feature type="repeat" description="LDL-receptor class B" evidence="19">
    <location>
        <begin position="494"/>
        <end position="536"/>
    </location>
</feature>
<keyword evidence="11" id="KW-1133">Transmembrane helix</keyword>
<feature type="disulfide bond" evidence="18">
    <location>
        <begin position="307"/>
        <end position="322"/>
    </location>
</feature>
<comment type="similarity">
    <text evidence="2">Belongs to the LDLR family.</text>
</comment>
<dbReference type="PANTHER" id="PTHR22722:SF11">
    <property type="entry name" value="LOW-DENSITY LIPOPROTEIN RECEPTOR-RELATED PROTEIN 2"/>
    <property type="match status" value="1"/>
</dbReference>
<accession>H2LL78</accession>
<feature type="disulfide bond" evidence="18">
    <location>
        <begin position="128"/>
        <end position="140"/>
    </location>
</feature>
<dbReference type="Pfam" id="PF00057">
    <property type="entry name" value="Ldl_recept_a"/>
    <property type="match status" value="7"/>
</dbReference>
<dbReference type="FunFam" id="4.10.400.10:FF:000002">
    <property type="entry name" value="Low-density lipoprotein receptor-related protein 1"/>
    <property type="match status" value="1"/>
</dbReference>
<evidence type="ECO:0000256" key="10">
    <source>
        <dbReference type="ARBA" id="ARBA00022837"/>
    </source>
</evidence>
<evidence type="ECO:0000256" key="18">
    <source>
        <dbReference type="PROSITE-ProRule" id="PRU00124"/>
    </source>
</evidence>
<evidence type="ECO:0000256" key="1">
    <source>
        <dbReference type="ARBA" id="ARBA00004479"/>
    </source>
</evidence>
<dbReference type="CDD" id="cd00112">
    <property type="entry name" value="LDLa"/>
    <property type="match status" value="7"/>
</dbReference>
<keyword evidence="8" id="KW-0732">Signal</keyword>
<feature type="disulfide bond" evidence="18">
    <location>
        <begin position="93"/>
        <end position="111"/>
    </location>
</feature>
<dbReference type="Ensembl" id="ENSORLT00000006789.2">
    <property type="protein sequence ID" value="ENSORLP00000006788.2"/>
    <property type="gene ID" value="ENSORLG00000005381.2"/>
</dbReference>
<dbReference type="PROSITE" id="PS01187">
    <property type="entry name" value="EGF_CA"/>
    <property type="match status" value="1"/>
</dbReference>
<reference evidence="21" key="2">
    <citation type="submission" date="2025-08" db="UniProtKB">
        <authorList>
            <consortium name="Ensembl"/>
        </authorList>
    </citation>
    <scope>IDENTIFICATION</scope>
    <source>
        <strain evidence="21">Hd-rR</strain>
    </source>
</reference>
<evidence type="ECO:0000313" key="21">
    <source>
        <dbReference type="Ensembl" id="ENSORLP00000006788.2"/>
    </source>
</evidence>
<dbReference type="GO" id="GO:0005905">
    <property type="term" value="C:clathrin-coated pit"/>
    <property type="evidence" value="ECO:0007669"/>
    <property type="project" value="UniProtKB-KW"/>
</dbReference>
<feature type="repeat" description="LDL-receptor class B" evidence="19">
    <location>
        <begin position="1325"/>
        <end position="1366"/>
    </location>
</feature>
<evidence type="ECO:0000256" key="19">
    <source>
        <dbReference type="PROSITE-ProRule" id="PRU00461"/>
    </source>
</evidence>
<dbReference type="InterPro" id="IPR000742">
    <property type="entry name" value="EGF"/>
</dbReference>
<dbReference type="Proteomes" id="UP000001038">
    <property type="component" value="Chromosome 19"/>
</dbReference>
<feature type="domain" description="EGF-like" evidence="20">
    <location>
        <begin position="393"/>
        <end position="408"/>
    </location>
</feature>
<keyword evidence="16" id="KW-0325">Glycoprotein</keyword>
<keyword evidence="5" id="KW-0254">Endocytosis</keyword>
<dbReference type="eggNOG" id="KOG1215">
    <property type="taxonomic scope" value="Eukaryota"/>
</dbReference>
<keyword evidence="10" id="KW-0106">Calcium</keyword>
<evidence type="ECO:0000256" key="9">
    <source>
        <dbReference type="ARBA" id="ARBA00022737"/>
    </source>
</evidence>
<dbReference type="InterPro" id="IPR011042">
    <property type="entry name" value="6-blade_b-propeller_TolB-like"/>
</dbReference>
<feature type="disulfide bond" evidence="18">
    <location>
        <begin position="68"/>
        <end position="83"/>
    </location>
</feature>
<organism evidence="21 22">
    <name type="scientific">Oryzias latipes</name>
    <name type="common">Japanese rice fish</name>
    <name type="synonym">Japanese killifish</name>
    <dbReference type="NCBI Taxonomy" id="8090"/>
    <lineage>
        <taxon>Eukaryota</taxon>
        <taxon>Metazoa</taxon>
        <taxon>Chordata</taxon>
        <taxon>Craniata</taxon>
        <taxon>Vertebrata</taxon>
        <taxon>Euteleostomi</taxon>
        <taxon>Actinopterygii</taxon>
        <taxon>Neopterygii</taxon>
        <taxon>Teleostei</taxon>
        <taxon>Neoteleostei</taxon>
        <taxon>Acanthomorphata</taxon>
        <taxon>Ovalentaria</taxon>
        <taxon>Atherinomorphae</taxon>
        <taxon>Beloniformes</taxon>
        <taxon>Adrianichthyidae</taxon>
        <taxon>Oryziinae</taxon>
        <taxon>Oryzias</taxon>
    </lineage>
</organism>
<dbReference type="InterPro" id="IPR000033">
    <property type="entry name" value="LDLR_classB_rpt"/>
</dbReference>
<dbReference type="Gene3D" id="2.120.10.30">
    <property type="entry name" value="TolB, C-terminal domain"/>
    <property type="match status" value="4"/>
</dbReference>
<reference evidence="21 22" key="1">
    <citation type="journal article" date="2007" name="Nature">
        <title>The medaka draft genome and insights into vertebrate genome evolution.</title>
        <authorList>
            <person name="Kasahara M."/>
            <person name="Naruse K."/>
            <person name="Sasaki S."/>
            <person name="Nakatani Y."/>
            <person name="Qu W."/>
            <person name="Ahsan B."/>
            <person name="Yamada T."/>
            <person name="Nagayasu Y."/>
            <person name="Doi K."/>
            <person name="Kasai Y."/>
            <person name="Jindo T."/>
            <person name="Kobayashi D."/>
            <person name="Shimada A."/>
            <person name="Toyoda A."/>
            <person name="Kuroki Y."/>
            <person name="Fujiyama A."/>
            <person name="Sasaki T."/>
            <person name="Shimizu A."/>
            <person name="Asakawa S."/>
            <person name="Shimizu N."/>
            <person name="Hashimoto S."/>
            <person name="Yang J."/>
            <person name="Lee Y."/>
            <person name="Matsushima K."/>
            <person name="Sugano S."/>
            <person name="Sakaizumi M."/>
            <person name="Narita T."/>
            <person name="Ohishi K."/>
            <person name="Haga S."/>
            <person name="Ohta F."/>
            <person name="Nomoto H."/>
            <person name="Nogata K."/>
            <person name="Morishita T."/>
            <person name="Endo T."/>
            <person name="Shin-I T."/>
            <person name="Takeda H."/>
            <person name="Morishita S."/>
            <person name="Kohara Y."/>
        </authorList>
    </citation>
    <scope>NUCLEOTIDE SEQUENCE [LARGE SCALE GENOMIC DNA]</scope>
    <source>
        <strain evidence="21 22">Hd-rR</strain>
    </source>
</reference>
<evidence type="ECO:0000259" key="20">
    <source>
        <dbReference type="PROSITE" id="PS01186"/>
    </source>
</evidence>
<comment type="subcellular location">
    <subcellularLocation>
        <location evidence="17">Membrane</location>
        <location evidence="17">Coated pit</location>
    </subcellularLocation>
    <subcellularLocation>
        <location evidence="1">Membrane</location>
        <topology evidence="1">Single-pass type I membrane protein</topology>
    </subcellularLocation>
</comment>
<dbReference type="InterPro" id="IPR023415">
    <property type="entry name" value="LDLR_class-A_CS"/>
</dbReference>
<dbReference type="SUPFAM" id="SSF57184">
    <property type="entry name" value="Growth factor receptor domain"/>
    <property type="match status" value="1"/>
</dbReference>
<dbReference type="SUPFAM" id="SSF57424">
    <property type="entry name" value="LDL receptor-like module"/>
    <property type="match status" value="7"/>
</dbReference>
<feature type="repeat" description="LDL-receptor class B" evidence="19">
    <location>
        <begin position="1107"/>
        <end position="1150"/>
    </location>
</feature>
<evidence type="ECO:0000256" key="12">
    <source>
        <dbReference type="ARBA" id="ARBA00023136"/>
    </source>
</evidence>
<evidence type="ECO:0000256" key="11">
    <source>
        <dbReference type="ARBA" id="ARBA00022989"/>
    </source>
</evidence>
<dbReference type="Bgee" id="ENSORLG00000005381">
    <property type="expression patterns" value="Expressed in intestine and 3 other cell types or tissues"/>
</dbReference>
<reference evidence="21" key="3">
    <citation type="submission" date="2025-09" db="UniProtKB">
        <authorList>
            <consortium name="Ensembl"/>
        </authorList>
    </citation>
    <scope>IDENTIFICATION</scope>
    <source>
        <strain evidence="21">Hd-rR</strain>
    </source>
</reference>
<feature type="disulfide bond" evidence="18">
    <location>
        <begin position="147"/>
        <end position="162"/>
    </location>
</feature>
<keyword evidence="13 18" id="KW-1015">Disulfide bond</keyword>
<dbReference type="InterPro" id="IPR018097">
    <property type="entry name" value="EGF_Ca-bd_CS"/>
</dbReference>
<evidence type="ECO:0000256" key="16">
    <source>
        <dbReference type="ARBA" id="ARBA00023180"/>
    </source>
</evidence>
<dbReference type="InterPro" id="IPR056588">
    <property type="entry name" value="EGF_LRP2"/>
</dbReference>
<sequence>MVPNGLCSHFCFPTPSFTRVCGCPDGMKLQANQRDCIKDDSVPPPDNNCGDFSFECDEGRCRPNSYRCDGIFDCVDKTDEANCTSCSPLAFTCNNKHCIYSSWRCDGMDDCGDGSDEVNCPTYIPSTCSSEYFTCDNKRCVSKAWLCDGDNDCGDGSDERNCNSSISTCRPGYFLCPDHRCISSYFVCDGDQDCLDGSDEKNCEFSCQSYQFACASGDQCVSSSYRCDGVFDCRDHSDERNCRPGLCHDDEFQCQMDGFCIPANWECDGHPDCEDGSDEHNTCPAVTCLSSYFQCANKMCIPMSWLCDGENDCRDMSDEQNCPTPPFTYQEDCALNNGGCSDGCIQSPFGAQCTCPPGFQLLNDSKTCDDINECLIPGFCSQQCYNERGTFRCHCSDGYLLEPDGRTCKAAVLLVAKRSQIIANKLNQEPPESRPVVSGLSIVTVDFDRVTSKIYWADASQKKIWSSYQNGTDKKEVFSGLMVPESIAVDWVGRNLYWTDSDLECIEVSTLDGRFRKVLLNTNVTSPRGLALDPRNHTNLMFWSDWGQNPRIESASMDGAMRRVIVSTKLYWPNGLALDYTTRRVYFADAYLKYIDYCDYDGSNRHQVLQHPHGMTIFEDSIYWSEQYTSKVMSTNKFHGGNITILMSSVYQPMGIVMDHPIKQPPGTTNACSSNNGGCPHLCLPKPDNKKTCACTTGFIPSHDGTRCEQYESFAIISTSYARIEKVDLHIESGFVYWSTNGTSSIYKGVYRAKTDGAGNTQIIGSGIGTRGIQGLAVDWIAGNLYFTNSFESETLLEVLAINTTFRKILLKSSEDQPRDLAVSPKHRFLFWTDGGQTPKIERAFLDGTNRTVLASESLASPRGLTVDYTANFLYWTDDVLDMISRMAIDGTQRRIIRYGSRYPSPTGMSIFGNNMLWVDKNLRKLFQASKSPDNTDNPELKDVTIFDPHVQPTSANLVGFNPCQDNNGRCQQLCFAFPDQAKPKCDCAHGSLLSNGVSCGYGLQEFLIFSTDYTLNSMRLDPEDHSTPFPSVNLGYKIIGLDYDVRGKRIFFTQYLGTGRSKIGYVYATSVTSPPVIIASGMDGSNRSVIAHGNSPRGIIVDPCYGYLYWTDWGYPAKIERATLGGNFRTPIINSSLTTPNGLTIDYEERMLYWTDATLDKIERATLTGENRQVIVRGAVYPFALAVFQQDIFWTDWTERAVFRAGKEDGSSFAVLAQDLQYNPNDIHVYAASKQENCSSFCQQFNGGCSHICNAVGSYHCKCAPGYIREPDGRTCRQNSGVAPYLLYSNRYYIRNLTIDGSQLSIVLQGLTNVVALDYDHSEKRLYWLDSGTGKIERMRFDGSERELLVENVAGAQGLAVDWVGRCAYWVDGFYGSIHVVELDGRYKKKLLSGHFKNGNDTFLISKPRAIALNPKYGWLYWTDWSADAYIGRAGMDGNDVSAIITTKLEWPNALTIDYTTNKIFFADAHLNFLDFADMDGQNRHRAIAGTLPHVFAVSLFEDWVYWTDWNTHTVEKYVKNNVLKVLEPQQMEANSVFLSLYLPGENPCSSHYLTCSHLCLIAPGGQRATCECPDNFIGLAVGFKIQCVADCSSTQFRCGDNERFIFVFQSLYPKITLLDVDVDL</sequence>
<dbReference type="InterPro" id="IPR036055">
    <property type="entry name" value="LDL_receptor-like_sf"/>
</dbReference>
<dbReference type="InterPro" id="IPR051221">
    <property type="entry name" value="LDLR-related"/>
</dbReference>
<feature type="repeat" description="LDL-receptor class B" evidence="19">
    <location>
        <begin position="872"/>
        <end position="915"/>
    </location>
</feature>
<evidence type="ECO:0000313" key="22">
    <source>
        <dbReference type="Proteomes" id="UP000001038"/>
    </source>
</evidence>
<dbReference type="InterPro" id="IPR001881">
    <property type="entry name" value="EGF-like_Ca-bd_dom"/>
</dbReference>
<dbReference type="GO" id="GO:0005509">
    <property type="term" value="F:calcium ion binding"/>
    <property type="evidence" value="ECO:0007669"/>
    <property type="project" value="InterPro"/>
</dbReference>
<dbReference type="Pfam" id="PF24468">
    <property type="entry name" value="EGF_LRP2"/>
    <property type="match status" value="1"/>
</dbReference>
<dbReference type="CDD" id="cd00054">
    <property type="entry name" value="EGF_CA"/>
    <property type="match status" value="1"/>
</dbReference>
<keyword evidence="22" id="KW-1185">Reference proteome</keyword>
<dbReference type="FunFam" id="4.10.400.10:FF:000062">
    <property type="entry name" value="Terribly reduced optic lobes, isoform AI"/>
    <property type="match status" value="1"/>
</dbReference>
<dbReference type="SMART" id="SM00181">
    <property type="entry name" value="EGF"/>
    <property type="match status" value="7"/>
</dbReference>
<dbReference type="Pfam" id="PF00058">
    <property type="entry name" value="Ldl_recept_b"/>
    <property type="match status" value="7"/>
</dbReference>
<feature type="repeat" description="LDL-receptor class B" evidence="19">
    <location>
        <begin position="1151"/>
        <end position="1192"/>
    </location>
</feature>
<dbReference type="PROSITE" id="PS51120">
    <property type="entry name" value="LDLRB"/>
    <property type="match status" value="9"/>
</dbReference>
<feature type="repeat" description="LDL-receptor class B" evidence="19">
    <location>
        <begin position="828"/>
        <end position="871"/>
    </location>
</feature>
<dbReference type="SMART" id="SM00179">
    <property type="entry name" value="EGF_CA"/>
    <property type="match status" value="3"/>
</dbReference>
<evidence type="ECO:0000256" key="17">
    <source>
        <dbReference type="ARBA" id="ARBA00037878"/>
    </source>
</evidence>
<evidence type="ECO:0000256" key="13">
    <source>
        <dbReference type="ARBA" id="ARBA00023157"/>
    </source>
</evidence>
<proteinExistence type="inferred from homology"/>
<dbReference type="SUPFAM" id="SSF57196">
    <property type="entry name" value="EGF/Laminin"/>
    <property type="match status" value="4"/>
</dbReference>
<dbReference type="SUPFAM" id="SSF63825">
    <property type="entry name" value="YWTD domain"/>
    <property type="match status" value="4"/>
</dbReference>
<dbReference type="FunFam" id="2.10.25.10:FF:000009">
    <property type="entry name" value="Low-density lipoprotein receptor isoform 1"/>
    <property type="match status" value="1"/>
</dbReference>
<dbReference type="SMART" id="SM00135">
    <property type="entry name" value="LY"/>
    <property type="match status" value="16"/>
</dbReference>
<feature type="disulfide bond" evidence="18">
    <location>
        <begin position="188"/>
        <end position="203"/>
    </location>
</feature>
<protein>
    <submittedName>
        <fullName evidence="21">Low density lipoprotein receptor-related protein 2b</fullName>
    </submittedName>
</protein>
<dbReference type="PRINTS" id="PR00261">
    <property type="entry name" value="LDLRECEPTOR"/>
</dbReference>
<keyword evidence="7" id="KW-0479">Metal-binding</keyword>
<feature type="disulfide bond" evidence="18">
    <location>
        <begin position="176"/>
        <end position="194"/>
    </location>
</feature>
<dbReference type="FunFam" id="4.10.400.10:FF:000045">
    <property type="entry name" value="Low-density lipoprotein receptor-related protein 2"/>
    <property type="match status" value="1"/>
</dbReference>
<feature type="disulfide bond" evidence="18">
    <location>
        <begin position="49"/>
        <end position="61"/>
    </location>
</feature>
<dbReference type="InterPro" id="IPR009030">
    <property type="entry name" value="Growth_fac_rcpt_cys_sf"/>
</dbReference>
<keyword evidence="4" id="KW-0597">Phosphoprotein</keyword>
<dbReference type="FunFam" id="2.120.10.30:FF:000241">
    <property type="entry name" value="Low-density lipoprotein receptor-related protein 6"/>
    <property type="match status" value="4"/>
</dbReference>
<feature type="disulfide bond" evidence="18">
    <location>
        <begin position="227"/>
        <end position="242"/>
    </location>
</feature>
<dbReference type="Gene3D" id="4.10.400.10">
    <property type="entry name" value="Low-density Lipoprotein Receptor"/>
    <property type="match status" value="7"/>
</dbReference>
<keyword evidence="3" id="KW-0245">EGF-like domain</keyword>
<keyword evidence="6" id="KW-0812">Transmembrane</keyword>
<feature type="disulfide bond" evidence="18">
    <location>
        <begin position="86"/>
        <end position="98"/>
    </location>
</feature>
<evidence type="ECO:0000256" key="6">
    <source>
        <dbReference type="ARBA" id="ARBA00022692"/>
    </source>
</evidence>
<keyword evidence="15" id="KW-0168">Coated pit</keyword>
<dbReference type="HOGENOM" id="CLU_000085_1_1_1"/>
<keyword evidence="12" id="KW-0472">Membrane</keyword>
<dbReference type="GO" id="GO:0006898">
    <property type="term" value="P:receptor-mediated endocytosis"/>
    <property type="evidence" value="ECO:0007669"/>
    <property type="project" value="UniProtKB-ARBA"/>
</dbReference>
<dbReference type="STRING" id="8090.ENSORLP00000006788"/>
<dbReference type="Pfam" id="PF14670">
    <property type="entry name" value="FXa_inhibition"/>
    <property type="match status" value="2"/>
</dbReference>
<feature type="disulfide bond" evidence="18">
    <location>
        <begin position="288"/>
        <end position="300"/>
    </location>
</feature>
<dbReference type="PROSITE" id="PS01209">
    <property type="entry name" value="LDLRA_1"/>
    <property type="match status" value="3"/>
</dbReference>
<name>H2LL78_ORYLA</name>
<dbReference type="PROSITE" id="PS50068">
    <property type="entry name" value="LDLRA_2"/>
    <property type="match status" value="7"/>
</dbReference>
<dbReference type="Gene3D" id="2.10.25.10">
    <property type="entry name" value="Laminin"/>
    <property type="match status" value="3"/>
</dbReference>
<evidence type="ECO:0000256" key="3">
    <source>
        <dbReference type="ARBA" id="ARBA00022536"/>
    </source>
</evidence>
<dbReference type="FunFam" id="4.10.400.10:FF:000001">
    <property type="entry name" value="Low-density lipoprotein receptor-related protein 1"/>
    <property type="match status" value="1"/>
</dbReference>
<evidence type="ECO:0000256" key="8">
    <source>
        <dbReference type="ARBA" id="ARBA00022729"/>
    </source>
</evidence>
<feature type="disulfide bond" evidence="18">
    <location>
        <begin position="135"/>
        <end position="153"/>
    </location>
</feature>
<dbReference type="PANTHER" id="PTHR22722">
    <property type="entry name" value="LOW-DENSITY LIPOPROTEIN RECEPTOR-RELATED PROTEIN 2-RELATED"/>
    <property type="match status" value="1"/>
</dbReference>
<evidence type="ECO:0000256" key="5">
    <source>
        <dbReference type="ARBA" id="ARBA00022583"/>
    </source>
</evidence>
<dbReference type="FunFam" id="4.10.400.10:FF:000024">
    <property type="entry name" value="Low-density lipoprotein RecePtor related"/>
    <property type="match status" value="1"/>
</dbReference>
<feature type="disulfide bond" evidence="18">
    <location>
        <begin position="56"/>
        <end position="74"/>
    </location>
</feature>
<dbReference type="Pfam" id="PF07645">
    <property type="entry name" value="EGF_CA"/>
    <property type="match status" value="1"/>
</dbReference>
<evidence type="ECO:0000256" key="15">
    <source>
        <dbReference type="ARBA" id="ARBA00023176"/>
    </source>
</evidence>
<feature type="disulfide bond" evidence="18">
    <location>
        <begin position="105"/>
        <end position="120"/>
    </location>
</feature>
<dbReference type="PROSITE" id="PS01186">
    <property type="entry name" value="EGF_2"/>
    <property type="match status" value="1"/>
</dbReference>
<evidence type="ECO:0000256" key="2">
    <source>
        <dbReference type="ARBA" id="ARBA00009939"/>
    </source>
</evidence>
<evidence type="ECO:0000256" key="4">
    <source>
        <dbReference type="ARBA" id="ARBA00022553"/>
    </source>
</evidence>
<feature type="repeat" description="LDL-receptor class B" evidence="19">
    <location>
        <begin position="452"/>
        <end position="493"/>
    </location>
</feature>
<evidence type="ECO:0000256" key="14">
    <source>
        <dbReference type="ARBA" id="ARBA00023170"/>
    </source>
</evidence>
<feature type="disulfide bond" evidence="18">
    <location>
        <begin position="169"/>
        <end position="181"/>
    </location>
</feature>
<dbReference type="GeneTree" id="ENSGT00940000165769"/>
<feature type="disulfide bond" evidence="18">
    <location>
        <begin position="295"/>
        <end position="313"/>
    </location>
</feature>
<keyword evidence="14" id="KW-0675">Receptor</keyword>
<dbReference type="InterPro" id="IPR002172">
    <property type="entry name" value="LDrepeatLR_classA_rpt"/>
</dbReference>
<dbReference type="FunFam" id="4.10.400.10:FF:000011">
    <property type="entry name" value="Low-density lipoprotein receptor-related protein 1"/>
    <property type="match status" value="1"/>
</dbReference>
<feature type="repeat" description="LDL-receptor class B" evidence="19">
    <location>
        <begin position="539"/>
        <end position="582"/>
    </location>
</feature>
<keyword evidence="9" id="KW-0677">Repeat</keyword>
<dbReference type="SMART" id="SM00192">
    <property type="entry name" value="LDLa"/>
    <property type="match status" value="7"/>
</dbReference>